<feature type="binding site" evidence="5">
    <location>
        <begin position="167"/>
        <end position="177"/>
    </location>
    <ligand>
        <name>substrate</name>
    </ligand>
</feature>
<feature type="active site" description="For OMPdecase activity" evidence="6">
    <location>
        <position position="60"/>
    </location>
</feature>
<feature type="binding site" evidence="5 7">
    <location>
        <position position="34"/>
    </location>
    <ligand>
        <name>substrate</name>
    </ligand>
</feature>
<feature type="active site" description="For OMPdecase activity" evidence="6">
    <location>
        <position position="62"/>
    </location>
</feature>
<evidence type="ECO:0000256" key="7">
    <source>
        <dbReference type="PIRSR" id="PIRSR614732-2"/>
    </source>
</evidence>
<dbReference type="InterPro" id="IPR047595">
    <property type="entry name" value="OMPdecase_arc"/>
</dbReference>
<dbReference type="CDD" id="cd04725">
    <property type="entry name" value="OMP_decarboxylase_like"/>
    <property type="match status" value="1"/>
</dbReference>
<dbReference type="Pfam" id="PF00215">
    <property type="entry name" value="OMPdecase"/>
    <property type="match status" value="1"/>
</dbReference>
<comment type="caution">
    <text evidence="10">The sequence shown here is derived from an EMBL/GenBank/DDBJ whole genome shotgun (WGS) entry which is preliminary data.</text>
</comment>
<comment type="catalytic activity">
    <reaction evidence="5 8">
        <text>orotidine 5'-phosphate + H(+) = UMP + CO2</text>
        <dbReference type="Rhea" id="RHEA:11596"/>
        <dbReference type="ChEBI" id="CHEBI:15378"/>
        <dbReference type="ChEBI" id="CHEBI:16526"/>
        <dbReference type="ChEBI" id="CHEBI:57538"/>
        <dbReference type="ChEBI" id="CHEBI:57865"/>
        <dbReference type="EC" id="4.1.1.23"/>
    </reaction>
</comment>
<evidence type="ECO:0000313" key="11">
    <source>
        <dbReference type="Proteomes" id="UP000632195"/>
    </source>
</evidence>
<evidence type="ECO:0000313" key="10">
    <source>
        <dbReference type="EMBL" id="GGM70050.1"/>
    </source>
</evidence>
<dbReference type="PROSITE" id="PS00156">
    <property type="entry name" value="OMPDECASE"/>
    <property type="match status" value="1"/>
</dbReference>
<dbReference type="GO" id="GO:0044205">
    <property type="term" value="P:'de novo' UMP biosynthetic process"/>
    <property type="evidence" value="ECO:0007669"/>
    <property type="project" value="UniProtKB-UniRule"/>
</dbReference>
<reference evidence="10" key="2">
    <citation type="submission" date="2022-09" db="EMBL/GenBank/DDBJ databases">
        <authorList>
            <person name="Sun Q."/>
            <person name="Ohkuma M."/>
        </authorList>
    </citation>
    <scope>NUCLEOTIDE SEQUENCE</scope>
    <source>
        <strain evidence="10">JCM 13583</strain>
    </source>
</reference>
<evidence type="ECO:0000256" key="5">
    <source>
        <dbReference type="HAMAP-Rule" id="MF_01200"/>
    </source>
</evidence>
<dbReference type="InterPro" id="IPR013785">
    <property type="entry name" value="Aldolase_TIM"/>
</dbReference>
<accession>A0AA37BQK7</accession>
<comment type="similarity">
    <text evidence="5">Belongs to the OMP decarboxylase family. Type 1 subfamily.</text>
</comment>
<dbReference type="NCBIfam" id="TIGR01740">
    <property type="entry name" value="pyrF"/>
    <property type="match status" value="1"/>
</dbReference>
<dbReference type="PANTHER" id="PTHR32119">
    <property type="entry name" value="OROTIDINE 5'-PHOSPHATE DECARBOXYLASE"/>
    <property type="match status" value="1"/>
</dbReference>
<dbReference type="HAMAP" id="MF_01200_A">
    <property type="entry name" value="OMPdecase_type1_A"/>
    <property type="match status" value="1"/>
</dbReference>
<dbReference type="GO" id="GO:0006207">
    <property type="term" value="P:'de novo' pyrimidine nucleobase biosynthetic process"/>
    <property type="evidence" value="ECO:0007669"/>
    <property type="project" value="InterPro"/>
</dbReference>
<protein>
    <recommendedName>
        <fullName evidence="5">Orotidine 5'-phosphate decarboxylase</fullName>
        <ecNumber evidence="5">4.1.1.23</ecNumber>
    </recommendedName>
    <alternativeName>
        <fullName evidence="5">OMP decarboxylase</fullName>
        <shortName evidence="5">OMPDCase</shortName>
        <shortName evidence="5">OMPdecase</shortName>
    </alternativeName>
</protein>
<dbReference type="SUPFAM" id="SSF51366">
    <property type="entry name" value="Ribulose-phoshate binding barrel"/>
    <property type="match status" value="1"/>
</dbReference>
<dbReference type="InterPro" id="IPR001754">
    <property type="entry name" value="OMPdeCOase_dom"/>
</dbReference>
<dbReference type="EC" id="4.1.1.23" evidence="5"/>
<dbReference type="RefSeq" id="WP_188680063.1">
    <property type="nucleotide sequence ID" value="NZ_BMNY01000001.1"/>
</dbReference>
<dbReference type="GO" id="GO:0004590">
    <property type="term" value="F:orotidine-5'-phosphate decarboxylase activity"/>
    <property type="evidence" value="ECO:0007669"/>
    <property type="project" value="UniProtKB-UniRule"/>
</dbReference>
<keyword evidence="2 5" id="KW-0210">Decarboxylase</keyword>
<proteinExistence type="inferred from homology"/>
<dbReference type="GO" id="GO:0005829">
    <property type="term" value="C:cytosol"/>
    <property type="evidence" value="ECO:0007669"/>
    <property type="project" value="TreeGrafter"/>
</dbReference>
<keyword evidence="4 5" id="KW-0456">Lyase</keyword>
<reference evidence="10" key="1">
    <citation type="journal article" date="2014" name="Int. J. Syst. Evol. Microbiol.">
        <title>Complete genome sequence of Corynebacterium casei LMG S-19264T (=DSM 44701T), isolated from a smear-ripened cheese.</title>
        <authorList>
            <consortium name="US DOE Joint Genome Institute (JGI-PGF)"/>
            <person name="Walter F."/>
            <person name="Albersmeier A."/>
            <person name="Kalinowski J."/>
            <person name="Ruckert C."/>
        </authorList>
    </citation>
    <scope>NUCLEOTIDE SEQUENCE</scope>
    <source>
        <strain evidence="10">JCM 13583</strain>
    </source>
</reference>
<keyword evidence="3 5" id="KW-0665">Pyrimidine biosynthesis</keyword>
<dbReference type="InterPro" id="IPR018089">
    <property type="entry name" value="OMPdecase_AS"/>
</dbReference>
<name>A0AA37BQK7_9ARCH</name>
<feature type="binding site" evidence="5 7">
    <location>
        <position position="191"/>
    </location>
    <ligand>
        <name>substrate</name>
    </ligand>
</feature>
<feature type="binding site" evidence="5 7">
    <location>
        <position position="115"/>
    </location>
    <ligand>
        <name>substrate</name>
    </ligand>
</feature>
<evidence type="ECO:0000256" key="3">
    <source>
        <dbReference type="ARBA" id="ARBA00022975"/>
    </source>
</evidence>
<feature type="binding site" evidence="5 7">
    <location>
        <position position="190"/>
    </location>
    <ligand>
        <name>substrate</name>
    </ligand>
</feature>
<keyword evidence="11" id="KW-1185">Reference proteome</keyword>
<feature type="binding site" evidence="5">
    <location>
        <begin position="60"/>
        <end position="69"/>
    </location>
    <ligand>
        <name>substrate</name>
    </ligand>
</feature>
<sequence>MSDGSRLILALDLVDVGRALRMAQDISPHCFAIKVNWPIILHAGPQIIREISRFSRVICDLKLADIPNTNRLIVERVRELGAWGVIAHSFVGQDSLRAVVEAAGDMKVFSVVAMSHPGASDLLNRFHDMLIDISMKAGVYGFVAPGNNEAVLRQIRARAGGMKIISPGIGAQGGDEVSAVAAGADYVIVGRKIYQASDPVKVAMEIDQRLSMML</sequence>
<dbReference type="NCBIfam" id="NF010386">
    <property type="entry name" value="PRK13813.1"/>
    <property type="match status" value="1"/>
</dbReference>
<evidence type="ECO:0000256" key="4">
    <source>
        <dbReference type="ARBA" id="ARBA00023239"/>
    </source>
</evidence>
<comment type="pathway">
    <text evidence="1 5 8">Pyrimidine metabolism; UMP biosynthesis via de novo pathway; UMP from orotate: step 2/2.</text>
</comment>
<dbReference type="InterPro" id="IPR011060">
    <property type="entry name" value="RibuloseP-bd_barrel"/>
</dbReference>
<evidence type="ECO:0000256" key="6">
    <source>
        <dbReference type="PIRSR" id="PIRSR614732-1"/>
    </source>
</evidence>
<feature type="active site" description="Proton donor" evidence="5">
    <location>
        <position position="62"/>
    </location>
</feature>
<comment type="subunit">
    <text evidence="5">Homodimer.</text>
</comment>
<evidence type="ECO:0000256" key="2">
    <source>
        <dbReference type="ARBA" id="ARBA00022793"/>
    </source>
</evidence>
<evidence type="ECO:0000256" key="1">
    <source>
        <dbReference type="ARBA" id="ARBA00004861"/>
    </source>
</evidence>
<dbReference type="Proteomes" id="UP000632195">
    <property type="component" value="Unassembled WGS sequence"/>
</dbReference>
<dbReference type="InterPro" id="IPR014732">
    <property type="entry name" value="OMPdecase"/>
</dbReference>
<gene>
    <name evidence="5 10" type="primary">pyrF</name>
    <name evidence="10" type="ORF">GCM10007108_05200</name>
</gene>
<feature type="binding site" evidence="5 7">
    <location>
        <position position="12"/>
    </location>
    <ligand>
        <name>substrate</name>
    </ligand>
</feature>
<comment type="function">
    <text evidence="5">Catalyzes the decarboxylation of orotidine 5'-monophosphate (OMP) to uridine 5'-monophosphate (UMP).</text>
</comment>
<dbReference type="SMART" id="SM00934">
    <property type="entry name" value="OMPdecase"/>
    <property type="match status" value="1"/>
</dbReference>
<dbReference type="Gene3D" id="3.20.20.70">
    <property type="entry name" value="Aldolase class I"/>
    <property type="match status" value="1"/>
</dbReference>
<dbReference type="EMBL" id="BMNY01000001">
    <property type="protein sequence ID" value="GGM70050.1"/>
    <property type="molecule type" value="Genomic_DNA"/>
</dbReference>
<feature type="domain" description="Orotidine 5'-phosphate decarboxylase" evidence="9">
    <location>
        <begin position="6"/>
        <end position="206"/>
    </location>
</feature>
<feature type="active site" description="For OMPdecase activity" evidence="6">
    <location>
        <position position="65"/>
    </location>
</feature>
<dbReference type="AlphaFoldDB" id="A0AA37BQK7"/>
<evidence type="ECO:0000259" key="9">
    <source>
        <dbReference type="SMART" id="SM00934"/>
    </source>
</evidence>
<organism evidence="10 11">
    <name type="scientific">Thermogymnomonas acidicola</name>
    <dbReference type="NCBI Taxonomy" id="399579"/>
    <lineage>
        <taxon>Archaea</taxon>
        <taxon>Methanobacteriati</taxon>
        <taxon>Thermoplasmatota</taxon>
        <taxon>Thermoplasmata</taxon>
        <taxon>Thermoplasmatales</taxon>
        <taxon>Thermogymnomonas</taxon>
    </lineage>
</organism>
<evidence type="ECO:0000256" key="8">
    <source>
        <dbReference type="RuleBase" id="RU000512"/>
    </source>
</evidence>
<dbReference type="PANTHER" id="PTHR32119:SF2">
    <property type="entry name" value="OROTIDINE 5'-PHOSPHATE DECARBOXYLASE"/>
    <property type="match status" value="1"/>
</dbReference>